<gene>
    <name evidence="1" type="ORF">LYSCAS_11270</name>
</gene>
<name>A0ABN6FR46_9GAMM</name>
<reference evidence="1 2" key="1">
    <citation type="submission" date="2021-03" db="EMBL/GenBank/DDBJ databases">
        <title>Complete Genome Sequences of Two Lysobacter Strains Isolated from Sea Water (Lysobacter caseinilyticus) and Soil (Lysobacter helvus) in South Korea.</title>
        <authorList>
            <person name="Watanabe Y."/>
            <person name="Arakawa K."/>
        </authorList>
    </citation>
    <scope>NUCLEOTIDE SEQUENCE [LARGE SCALE GENOMIC DNA]</scope>
    <source>
        <strain evidence="1 2">KVB24</strain>
    </source>
</reference>
<proteinExistence type="predicted"/>
<keyword evidence="2" id="KW-1185">Reference proteome</keyword>
<organism evidence="1 2">
    <name type="scientific">Noviluteimonas caseinilytica</name>
    <dbReference type="NCBI Taxonomy" id="2675101"/>
    <lineage>
        <taxon>Bacteria</taxon>
        <taxon>Pseudomonadati</taxon>
        <taxon>Pseudomonadota</taxon>
        <taxon>Gammaproteobacteria</taxon>
        <taxon>Lysobacterales</taxon>
        <taxon>Lysobacteraceae</taxon>
        <taxon>Noviluteimonas</taxon>
    </lineage>
</organism>
<sequence>MSNRNATLRTWSGAFVLALCVLLAGCAADIKRNSIDRVQYAYSAAIRWGDFEGAWQLADPEYRKAHPMTDLELERYNQIQVTAYHDLASQTLPDGDIVREVEINLVNRHTLVERTTRYTERWRFDPVAGTWWLVGGLPDFWQGG</sequence>
<dbReference type="Proteomes" id="UP000681317">
    <property type="component" value="Chromosome"/>
</dbReference>
<dbReference type="PROSITE" id="PS51257">
    <property type="entry name" value="PROKAR_LIPOPROTEIN"/>
    <property type="match status" value="1"/>
</dbReference>
<dbReference type="EMBL" id="AP024545">
    <property type="protein sequence ID" value="BCT92103.1"/>
    <property type="molecule type" value="Genomic_DNA"/>
</dbReference>
<dbReference type="RefSeq" id="WP_213436577.1">
    <property type="nucleotide sequence ID" value="NZ_AP024545.1"/>
</dbReference>
<accession>A0ABN6FR46</accession>
<protein>
    <submittedName>
        <fullName evidence="1">Uncharacterized protein</fullName>
    </submittedName>
</protein>
<evidence type="ECO:0000313" key="2">
    <source>
        <dbReference type="Proteomes" id="UP000681317"/>
    </source>
</evidence>
<evidence type="ECO:0000313" key="1">
    <source>
        <dbReference type="EMBL" id="BCT92103.1"/>
    </source>
</evidence>